<feature type="transmembrane region" description="Helical" evidence="6">
    <location>
        <begin position="12"/>
        <end position="31"/>
    </location>
</feature>
<dbReference type="PROSITE" id="PS00409">
    <property type="entry name" value="PROKAR_NTER_METHYL"/>
    <property type="match status" value="1"/>
</dbReference>
<evidence type="ECO:0000256" key="3">
    <source>
        <dbReference type="ARBA" id="ARBA00022692"/>
    </source>
</evidence>
<dbReference type="SUPFAM" id="SSF54523">
    <property type="entry name" value="Pili subunits"/>
    <property type="match status" value="1"/>
</dbReference>
<dbReference type="InterPro" id="IPR045584">
    <property type="entry name" value="Pilin-like"/>
</dbReference>
<evidence type="ECO:0000256" key="5">
    <source>
        <dbReference type="ARBA" id="ARBA00023136"/>
    </source>
</evidence>
<dbReference type="AlphaFoldDB" id="A0A0W0X1C0"/>
<accession>A0A0W0X1C0</accession>
<protein>
    <submittedName>
        <fullName evidence="7">Tfp pilus assembly protein, major type IV pilin class A</fullName>
    </submittedName>
</protein>
<dbReference type="InterPro" id="IPR012902">
    <property type="entry name" value="N_methyl_site"/>
</dbReference>
<dbReference type="Proteomes" id="UP000054858">
    <property type="component" value="Unassembled WGS sequence"/>
</dbReference>
<keyword evidence="5 6" id="KW-0472">Membrane</keyword>
<dbReference type="PANTHER" id="PTHR30093:SF44">
    <property type="entry name" value="TYPE II SECRETION SYSTEM CORE PROTEIN G"/>
    <property type="match status" value="1"/>
</dbReference>
<keyword evidence="3 6" id="KW-0812">Transmembrane</keyword>
<gene>
    <name evidence="7" type="primary">pilE_1</name>
    <name evidence="7" type="ORF">Loak_1326</name>
</gene>
<name>A0A0W0X1C0_9GAMM</name>
<evidence type="ECO:0000313" key="7">
    <source>
        <dbReference type="EMBL" id="KTD38381.1"/>
    </source>
</evidence>
<reference evidence="7 8" key="1">
    <citation type="submission" date="2015-11" db="EMBL/GenBank/DDBJ databases">
        <title>Genomic analysis of 38 Legionella species identifies large and diverse effector repertoires.</title>
        <authorList>
            <person name="Burstein D."/>
            <person name="Amaro F."/>
            <person name="Zusman T."/>
            <person name="Lifshitz Z."/>
            <person name="Cohen O."/>
            <person name="Gilbert J.A."/>
            <person name="Pupko T."/>
            <person name="Shuman H.A."/>
            <person name="Segal G."/>
        </authorList>
    </citation>
    <scope>NUCLEOTIDE SEQUENCE [LARGE SCALE GENOMIC DNA]</scope>
    <source>
        <strain evidence="7 8">Oak Ridge-10</strain>
    </source>
</reference>
<comment type="subcellular location">
    <subcellularLocation>
        <location evidence="1">Membrane</location>
        <topology evidence="1">Single-pass membrane protein</topology>
    </subcellularLocation>
</comment>
<sequence length="121" mass="11973">MKREKGFTLIELIIVIVILGILAAVAIPSYIDIRSEARQAAVDGVAGALGSASAMNKGIRAAFPAKGVAVADCEDVANTLDGGLPAGYTITAATIANGATATCTVTGPGGETATFIGHGIS</sequence>
<keyword evidence="4 6" id="KW-1133">Transmembrane helix</keyword>
<dbReference type="PANTHER" id="PTHR30093">
    <property type="entry name" value="GENERAL SECRETION PATHWAY PROTEIN G"/>
    <property type="match status" value="1"/>
</dbReference>
<organism evidence="7 8">
    <name type="scientific">Legionella oakridgensis</name>
    <dbReference type="NCBI Taxonomy" id="29423"/>
    <lineage>
        <taxon>Bacteria</taxon>
        <taxon>Pseudomonadati</taxon>
        <taxon>Pseudomonadota</taxon>
        <taxon>Gammaproteobacteria</taxon>
        <taxon>Legionellales</taxon>
        <taxon>Legionellaceae</taxon>
        <taxon>Legionella</taxon>
    </lineage>
</organism>
<dbReference type="GO" id="GO:0015627">
    <property type="term" value="C:type II protein secretion system complex"/>
    <property type="evidence" value="ECO:0007669"/>
    <property type="project" value="InterPro"/>
</dbReference>
<dbReference type="GO" id="GO:0015628">
    <property type="term" value="P:protein secretion by the type II secretion system"/>
    <property type="evidence" value="ECO:0007669"/>
    <property type="project" value="InterPro"/>
</dbReference>
<evidence type="ECO:0000313" key="8">
    <source>
        <dbReference type="Proteomes" id="UP000054858"/>
    </source>
</evidence>
<dbReference type="PATRIC" id="fig|29423.5.peg.1388"/>
<dbReference type="GO" id="GO:0016020">
    <property type="term" value="C:membrane"/>
    <property type="evidence" value="ECO:0007669"/>
    <property type="project" value="UniProtKB-SubCell"/>
</dbReference>
<dbReference type="RefSeq" id="WP_025386747.1">
    <property type="nucleotide sequence ID" value="NZ_LCUA01000014.1"/>
</dbReference>
<dbReference type="InterPro" id="IPR002416">
    <property type="entry name" value="T2SS_protein-GspH"/>
</dbReference>
<evidence type="ECO:0000256" key="1">
    <source>
        <dbReference type="ARBA" id="ARBA00004167"/>
    </source>
</evidence>
<evidence type="ECO:0000256" key="6">
    <source>
        <dbReference type="SAM" id="Phobius"/>
    </source>
</evidence>
<comment type="caution">
    <text evidence="7">The sequence shown here is derived from an EMBL/GenBank/DDBJ whole genome shotgun (WGS) entry which is preliminary data.</text>
</comment>
<proteinExistence type="predicted"/>
<dbReference type="NCBIfam" id="TIGR02532">
    <property type="entry name" value="IV_pilin_GFxxxE"/>
    <property type="match status" value="1"/>
</dbReference>
<dbReference type="PRINTS" id="PR00885">
    <property type="entry name" value="BCTERIALGSPH"/>
</dbReference>
<evidence type="ECO:0000256" key="2">
    <source>
        <dbReference type="ARBA" id="ARBA00022481"/>
    </source>
</evidence>
<dbReference type="EMBL" id="LNYP01000028">
    <property type="protein sequence ID" value="KTD38381.1"/>
    <property type="molecule type" value="Genomic_DNA"/>
</dbReference>
<keyword evidence="2" id="KW-0488">Methylation</keyword>
<dbReference type="Pfam" id="PF07963">
    <property type="entry name" value="N_methyl"/>
    <property type="match status" value="1"/>
</dbReference>
<dbReference type="Gene3D" id="3.30.700.10">
    <property type="entry name" value="Glycoprotein, Type 4 Pilin"/>
    <property type="match status" value="1"/>
</dbReference>
<evidence type="ECO:0000256" key="4">
    <source>
        <dbReference type="ARBA" id="ARBA00022989"/>
    </source>
</evidence>